<dbReference type="RefSeq" id="WP_005519994.1">
    <property type="nucleotide sequence ID" value="NZ_CAUOLB010000011.1"/>
</dbReference>
<protein>
    <submittedName>
        <fullName evidence="1">Acetyl-CoA carboxylase subunit</fullName>
    </submittedName>
</protein>
<name>A0A6H9XPR6_9CORY</name>
<reference evidence="1 2" key="1">
    <citation type="submission" date="2018-06" db="EMBL/GenBank/DDBJ databases">
        <authorList>
            <consortium name="Pathogen Informatics"/>
            <person name="Doyle S."/>
        </authorList>
    </citation>
    <scope>NUCLEOTIDE SEQUENCE [LARGE SCALE GENOMIC DNA]</scope>
    <source>
        <strain evidence="1 2">NCTC10254</strain>
    </source>
</reference>
<proteinExistence type="predicted"/>
<organism evidence="1 2">
    <name type="scientific">Corynebacterium matruchotii</name>
    <dbReference type="NCBI Taxonomy" id="43768"/>
    <lineage>
        <taxon>Bacteria</taxon>
        <taxon>Bacillati</taxon>
        <taxon>Actinomycetota</taxon>
        <taxon>Actinomycetes</taxon>
        <taxon>Mycobacteriales</taxon>
        <taxon>Corynebacteriaceae</taxon>
        <taxon>Corynebacterium</taxon>
    </lineage>
</organism>
<dbReference type="InterPro" id="IPR032716">
    <property type="entry name" value="ACC_epsilon"/>
</dbReference>
<dbReference type="EMBL" id="UARK01000001">
    <property type="protein sequence ID" value="SPW23908.1"/>
    <property type="molecule type" value="Genomic_DNA"/>
</dbReference>
<sequence length="71" mass="7955">MSDQKPFLRIIKGNPSDVEVATLTALFATMANNAASAAAPERERNLWGNVSERLHRPMIYNPSAFRNVSFY</sequence>
<gene>
    <name evidence="1" type="primary">accE</name>
    <name evidence="1" type="ORF">NCTC10254_00271</name>
</gene>
<evidence type="ECO:0000313" key="1">
    <source>
        <dbReference type="EMBL" id="SPW23908.1"/>
    </source>
</evidence>
<dbReference type="GeneID" id="84573277"/>
<evidence type="ECO:0000313" key="2">
    <source>
        <dbReference type="Proteomes" id="UP000249886"/>
    </source>
</evidence>
<dbReference type="AlphaFoldDB" id="A0A6H9XPR6"/>
<dbReference type="GO" id="GO:0004658">
    <property type="term" value="F:propionyl-CoA carboxylase activity"/>
    <property type="evidence" value="ECO:0007669"/>
    <property type="project" value="InterPro"/>
</dbReference>
<accession>A0A6H9XPR6</accession>
<dbReference type="GO" id="GO:0003989">
    <property type="term" value="F:acetyl-CoA carboxylase activity"/>
    <property type="evidence" value="ECO:0007669"/>
    <property type="project" value="InterPro"/>
</dbReference>
<comment type="caution">
    <text evidence="1">The sequence shown here is derived from an EMBL/GenBank/DDBJ whole genome shotgun (WGS) entry which is preliminary data.</text>
</comment>
<dbReference type="Proteomes" id="UP000249886">
    <property type="component" value="Unassembled WGS sequence"/>
</dbReference>
<dbReference type="Pfam" id="PF13822">
    <property type="entry name" value="ACC_epsilon"/>
    <property type="match status" value="1"/>
</dbReference>